<feature type="non-terminal residue" evidence="2">
    <location>
        <position position="1"/>
    </location>
</feature>
<sequence length="187" mass="21274">PVQLIIPWTKETKYLEVILDHNLKYNEHINYIAKNFKTKLAKLIPLLRKSSKFTGKQTPNLFTIYPTPPILCLCHLGHNKSNKHQQTSSKPLPLDGSSVRTSPTVPNLTPPQGQRVSPRKQKSCTRCTSPQGRQVSVELRPNKCNRAVPLSTYPASDRWRFSTPQNRPAGNASHSRRIRRTPIRLLP</sequence>
<dbReference type="EMBL" id="BMAW01045451">
    <property type="protein sequence ID" value="GFS50131.1"/>
    <property type="molecule type" value="Genomic_DNA"/>
</dbReference>
<evidence type="ECO:0000313" key="2">
    <source>
        <dbReference type="EMBL" id="GFS50131.1"/>
    </source>
</evidence>
<feature type="compositionally biased region" description="Basic residues" evidence="1">
    <location>
        <begin position="174"/>
        <end position="187"/>
    </location>
</feature>
<proteinExistence type="predicted"/>
<keyword evidence="3" id="KW-1185">Reference proteome</keyword>
<dbReference type="Proteomes" id="UP000887013">
    <property type="component" value="Unassembled WGS sequence"/>
</dbReference>
<evidence type="ECO:0000256" key="1">
    <source>
        <dbReference type="SAM" id="MobiDB-lite"/>
    </source>
</evidence>
<dbReference type="OrthoDB" id="6437051at2759"/>
<comment type="caution">
    <text evidence="2">The sequence shown here is derived from an EMBL/GenBank/DDBJ whole genome shotgun (WGS) entry which is preliminary data.</text>
</comment>
<feature type="region of interest" description="Disordered" evidence="1">
    <location>
        <begin position="82"/>
        <end position="132"/>
    </location>
</feature>
<name>A0A8X6MGI5_NEPPI</name>
<evidence type="ECO:0000313" key="3">
    <source>
        <dbReference type="Proteomes" id="UP000887013"/>
    </source>
</evidence>
<gene>
    <name evidence="2" type="ORF">NPIL_634081</name>
</gene>
<accession>A0A8X6MGI5</accession>
<dbReference type="AlphaFoldDB" id="A0A8X6MGI5"/>
<feature type="region of interest" description="Disordered" evidence="1">
    <location>
        <begin position="156"/>
        <end position="187"/>
    </location>
</feature>
<reference evidence="2" key="1">
    <citation type="submission" date="2020-08" db="EMBL/GenBank/DDBJ databases">
        <title>Multicomponent nature underlies the extraordinary mechanical properties of spider dragline silk.</title>
        <authorList>
            <person name="Kono N."/>
            <person name="Nakamura H."/>
            <person name="Mori M."/>
            <person name="Yoshida Y."/>
            <person name="Ohtoshi R."/>
            <person name="Malay A.D."/>
            <person name="Moran D.A.P."/>
            <person name="Tomita M."/>
            <person name="Numata K."/>
            <person name="Arakawa K."/>
        </authorList>
    </citation>
    <scope>NUCLEOTIDE SEQUENCE</scope>
</reference>
<organism evidence="2 3">
    <name type="scientific">Nephila pilipes</name>
    <name type="common">Giant wood spider</name>
    <name type="synonym">Nephila maculata</name>
    <dbReference type="NCBI Taxonomy" id="299642"/>
    <lineage>
        <taxon>Eukaryota</taxon>
        <taxon>Metazoa</taxon>
        <taxon>Ecdysozoa</taxon>
        <taxon>Arthropoda</taxon>
        <taxon>Chelicerata</taxon>
        <taxon>Arachnida</taxon>
        <taxon>Araneae</taxon>
        <taxon>Araneomorphae</taxon>
        <taxon>Entelegynae</taxon>
        <taxon>Araneoidea</taxon>
        <taxon>Nephilidae</taxon>
        <taxon>Nephila</taxon>
    </lineage>
</organism>
<feature type="compositionally biased region" description="Polar residues" evidence="1">
    <location>
        <begin position="98"/>
        <end position="115"/>
    </location>
</feature>
<protein>
    <submittedName>
        <fullName evidence="2">Uncharacterized protein</fullName>
    </submittedName>
</protein>